<comment type="caution">
    <text evidence="6">The sequence shown here is derived from an EMBL/GenBank/DDBJ whole genome shotgun (WGS) entry which is preliminary data.</text>
</comment>
<evidence type="ECO:0000313" key="7">
    <source>
        <dbReference type="Proteomes" id="UP000217005"/>
    </source>
</evidence>
<reference evidence="6 7" key="1">
    <citation type="submission" date="2017-05" db="EMBL/GenBank/DDBJ databases">
        <title>Complete and WGS of Bordetella genogroups.</title>
        <authorList>
            <person name="Spilker T."/>
            <person name="LiPuma J."/>
        </authorList>
    </citation>
    <scope>NUCLEOTIDE SEQUENCE [LARGE SCALE GENOMIC DNA]</scope>
    <source>
        <strain evidence="6 7">AU17610</strain>
    </source>
</reference>
<evidence type="ECO:0000259" key="5">
    <source>
        <dbReference type="Pfam" id="PF04357"/>
    </source>
</evidence>
<organism evidence="6 7">
    <name type="scientific">Bordetella genomosp. 1</name>
    <dbReference type="NCBI Taxonomy" id="1395607"/>
    <lineage>
        <taxon>Bacteria</taxon>
        <taxon>Pseudomonadati</taxon>
        <taxon>Pseudomonadota</taxon>
        <taxon>Betaproteobacteria</taxon>
        <taxon>Burkholderiales</taxon>
        <taxon>Alcaligenaceae</taxon>
        <taxon>Bordetella</taxon>
    </lineage>
</organism>
<keyword evidence="3" id="KW-1133">Transmembrane helix</keyword>
<dbReference type="RefSeq" id="WP_094828961.1">
    <property type="nucleotide sequence ID" value="NZ_NEVL01000006.1"/>
</dbReference>
<protein>
    <recommendedName>
        <fullName evidence="5">Translocation and assembly module TamB C-terminal domain-containing protein</fullName>
    </recommendedName>
</protein>
<dbReference type="PANTHER" id="PTHR36985:SF1">
    <property type="entry name" value="TRANSLOCATION AND ASSEMBLY MODULE SUBUNIT TAMB"/>
    <property type="match status" value="1"/>
</dbReference>
<evidence type="ECO:0000313" key="6">
    <source>
        <dbReference type="EMBL" id="OZI29037.1"/>
    </source>
</evidence>
<evidence type="ECO:0000256" key="2">
    <source>
        <dbReference type="ARBA" id="ARBA00022692"/>
    </source>
</evidence>
<dbReference type="GO" id="GO:0009306">
    <property type="term" value="P:protein secretion"/>
    <property type="evidence" value="ECO:0007669"/>
    <property type="project" value="InterPro"/>
</dbReference>
<dbReference type="Pfam" id="PF04357">
    <property type="entry name" value="TamB"/>
    <property type="match status" value="1"/>
</dbReference>
<keyword evidence="2" id="KW-0812">Transmembrane</keyword>
<evidence type="ECO:0000256" key="1">
    <source>
        <dbReference type="ARBA" id="ARBA00004167"/>
    </source>
</evidence>
<dbReference type="Proteomes" id="UP000217005">
    <property type="component" value="Unassembled WGS sequence"/>
</dbReference>
<dbReference type="GO" id="GO:0097347">
    <property type="term" value="C:TAM protein secretion complex"/>
    <property type="evidence" value="ECO:0007669"/>
    <property type="project" value="TreeGrafter"/>
</dbReference>
<dbReference type="GO" id="GO:0005886">
    <property type="term" value="C:plasma membrane"/>
    <property type="evidence" value="ECO:0007669"/>
    <property type="project" value="InterPro"/>
</dbReference>
<dbReference type="InterPro" id="IPR007452">
    <property type="entry name" value="TamB_C"/>
</dbReference>
<sequence>MCAVLLALGVFWLLGSQTGSRLLVTSAVQYLGGQVERVEGSVLLGLRVGRLQVSVADTDIEAANLWLDVDWSDLSRGRLHVRELSADRIAVGLPPAAEAEPDTPPGEPFDHLDLPVALALDRVALGAFALTRRAADGSVTDLLPLELGDLVASLQAGTAEAPGARLRIDSLRARHPQAQLALQGEAEVARLAAPWPTVARLDLTGSAPARDSALCFGAKLPGAASARALRTEAGRIAGGQAANEVAGAGAQRLMQPALDGDAALMEAALARLDGMAATGLCPVGLKLEARGSLEALNVVLDGTGSGLSVHALADLLPQAAFPVQRATLDIERDDGSSLAARLGLAPVPDAPARHRLEARLDASKLDLGSLLGDLIPPAVLSAEAELDAELQDLSVLRQATLSLKLGDDSRWNRQPLSGRIAAEWATRVPAEGEAAARQGLPGLPAGASIPRFETDLKLGPNRIRGNGALTEATGKLQLDVQAPRLDAFWPGLPGGATAKFAIDGAMASHKGSLEATYTPPSPRPRVLGSAPAQASLRFEGGWGEEAGKPGTAGWRGNVSRVQAASAGFSAEIAGPVALAYVPDAVAPAPQWRVGAATLTARFPDAQTLSIRHAASQGRTGQWQTAGGADNLVLRTSMLRQVLMALDPEAVARAEREAGRVNPDSPAAQRRIALDASWDLKFAGSLGGKVRIARRDGDLMVPGDPPIPLGLRTLVLDATATPGEGGASRLAANLALQTEKMGGVNATANATLRGLALDPRQPIRANVNADISDLAWLGLFVGDALELGGALKANVQAQGTLAGKWSATGTIAGDKLRVVRIDDGVRLLDGTLRARLQDDRVILDSLRFPAVLRVMPAEWRTKEWITTNKDAKGGFVEARGEWALSASRGNVRVQLHRFPALQRSDRYAMVSGNIDINAALPRLDITGDLTADAGWVSLEILQGVPSLDDDVKVVRAGDKKAAGGTPMQVGMNLKFDMGPRFYITGMGLDAGLLGSIQILLQEGRLTGMGALRTRGGGIEAYGQKLRLRRGTLTFQGRLDNPLLDIEALRTGEQVEAGVRVSGTAQRPRIDLVSYPDVSDVEKLSWLVLGRGPDSGGGDTALLLSIGTALLGGGEPLYKQFGLDDVSVRTGAIGSSGSILPDRTVAGQVNRDSDSDLATQFLVASKRFSNDITLSIEQALSGSETVGRASYRIARGLSLDLKGGTVNGIALVYRWLIDD</sequence>
<dbReference type="AlphaFoldDB" id="A0A261RWB1"/>
<keyword evidence="4" id="KW-0472">Membrane</keyword>
<dbReference type="PANTHER" id="PTHR36985">
    <property type="entry name" value="TRANSLOCATION AND ASSEMBLY MODULE SUBUNIT TAMB"/>
    <property type="match status" value="1"/>
</dbReference>
<proteinExistence type="predicted"/>
<evidence type="ECO:0000256" key="3">
    <source>
        <dbReference type="ARBA" id="ARBA00022989"/>
    </source>
</evidence>
<dbReference type="EMBL" id="NEVL01000006">
    <property type="protein sequence ID" value="OZI29037.1"/>
    <property type="molecule type" value="Genomic_DNA"/>
</dbReference>
<accession>A0A261RWB1</accession>
<name>A0A261RWB1_9BORD</name>
<feature type="domain" description="Translocation and assembly module TamB C-terminal" evidence="5">
    <location>
        <begin position="867"/>
        <end position="1213"/>
    </location>
</feature>
<dbReference type="OrthoDB" id="5288149at2"/>
<evidence type="ECO:0000256" key="4">
    <source>
        <dbReference type="ARBA" id="ARBA00023136"/>
    </source>
</evidence>
<comment type="subcellular location">
    <subcellularLocation>
        <location evidence="1">Membrane</location>
        <topology evidence="1">Single-pass membrane protein</topology>
    </subcellularLocation>
</comment>
<gene>
    <name evidence="6" type="ORF">CEG14_22995</name>
</gene>